<evidence type="ECO:0000259" key="6">
    <source>
        <dbReference type="PROSITE" id="PS51059"/>
    </source>
</evidence>
<dbReference type="InterPro" id="IPR012317">
    <property type="entry name" value="Poly(ADP-ribose)pol_cat_dom"/>
</dbReference>
<evidence type="ECO:0000256" key="2">
    <source>
        <dbReference type="ARBA" id="ARBA00022473"/>
    </source>
</evidence>
<protein>
    <submittedName>
        <fullName evidence="9">Probable inactive poly [ADP-ribose] polymerase SRO5</fullName>
    </submittedName>
</protein>
<evidence type="ECO:0000256" key="5">
    <source>
        <dbReference type="SAM" id="MobiDB-lite"/>
    </source>
</evidence>
<evidence type="ECO:0000256" key="4">
    <source>
        <dbReference type="ARBA" id="ARBA00023242"/>
    </source>
</evidence>
<dbReference type="PROSITE" id="PS51879">
    <property type="entry name" value="RST"/>
    <property type="match status" value="1"/>
</dbReference>
<dbReference type="FunCoup" id="A0A2I4EPA8">
    <property type="interactions" value="3"/>
</dbReference>
<dbReference type="Gene3D" id="3.90.228.10">
    <property type="match status" value="1"/>
</dbReference>
<dbReference type="AlphaFoldDB" id="A0A2I4EPA8"/>
<dbReference type="GO" id="GO:0005634">
    <property type="term" value="C:nucleus"/>
    <property type="evidence" value="ECO:0007669"/>
    <property type="project" value="UniProtKB-SubCell"/>
</dbReference>
<keyword evidence="2" id="KW-0217">Developmental protein</keyword>
<name>A0A2I4EPA8_JUGRE</name>
<dbReference type="InParanoid" id="A0A2I4EPA8"/>
<dbReference type="GO" id="GO:0003950">
    <property type="term" value="F:NAD+ poly-ADP-ribosyltransferase activity"/>
    <property type="evidence" value="ECO:0007669"/>
    <property type="project" value="InterPro"/>
</dbReference>
<proteinExistence type="predicted"/>
<accession>A0A2I4EPA8</accession>
<dbReference type="Proteomes" id="UP000235220">
    <property type="component" value="Chromosome 9"/>
</dbReference>
<evidence type="ECO:0000256" key="3">
    <source>
        <dbReference type="ARBA" id="ARBA00023016"/>
    </source>
</evidence>
<gene>
    <name evidence="9" type="primary">LOC108991445</name>
</gene>
<feature type="region of interest" description="Disordered" evidence="5">
    <location>
        <begin position="1"/>
        <end position="70"/>
    </location>
</feature>
<dbReference type="InterPro" id="IPR044964">
    <property type="entry name" value="RCD1/SRO1-5"/>
</dbReference>
<dbReference type="OrthoDB" id="6133115at2759"/>
<keyword evidence="3" id="KW-0346">Stress response</keyword>
<dbReference type="PANTHER" id="PTHR32263">
    <property type="entry name" value="INACTIVE POLY [ADP-RIBOSE] POLYMERASE SRO4-RELATED"/>
    <property type="match status" value="1"/>
</dbReference>
<dbReference type="InterPro" id="IPR022003">
    <property type="entry name" value="RST"/>
</dbReference>
<feature type="domain" description="PARP catalytic" evidence="6">
    <location>
        <begin position="73"/>
        <end position="298"/>
    </location>
</feature>
<dbReference type="PANTHER" id="PTHR32263:SF12">
    <property type="entry name" value="INACTIVE POLY [ADP-RIBOSE] POLYMERASE SRO4-RELATED"/>
    <property type="match status" value="1"/>
</dbReference>
<dbReference type="PROSITE" id="PS51059">
    <property type="entry name" value="PARP_CATALYTIC"/>
    <property type="match status" value="1"/>
</dbReference>
<organism evidence="8 9">
    <name type="scientific">Juglans regia</name>
    <name type="common">English walnut</name>
    <dbReference type="NCBI Taxonomy" id="51240"/>
    <lineage>
        <taxon>Eukaryota</taxon>
        <taxon>Viridiplantae</taxon>
        <taxon>Streptophyta</taxon>
        <taxon>Embryophyta</taxon>
        <taxon>Tracheophyta</taxon>
        <taxon>Spermatophyta</taxon>
        <taxon>Magnoliopsida</taxon>
        <taxon>eudicotyledons</taxon>
        <taxon>Gunneridae</taxon>
        <taxon>Pentapetalae</taxon>
        <taxon>rosids</taxon>
        <taxon>fabids</taxon>
        <taxon>Fagales</taxon>
        <taxon>Juglandaceae</taxon>
        <taxon>Juglans</taxon>
    </lineage>
</organism>
<feature type="compositionally biased region" description="Polar residues" evidence="5">
    <location>
        <begin position="1"/>
        <end position="37"/>
    </location>
</feature>
<dbReference type="KEGG" id="jre:108991445"/>
<dbReference type="SUPFAM" id="SSF56399">
    <property type="entry name" value="ADP-ribosylation"/>
    <property type="match status" value="1"/>
</dbReference>
<keyword evidence="4" id="KW-0539">Nucleus</keyword>
<dbReference type="GeneID" id="108991445"/>
<evidence type="ECO:0000313" key="9">
    <source>
        <dbReference type="RefSeq" id="XP_018821231.1"/>
    </source>
</evidence>
<keyword evidence="8" id="KW-1185">Reference proteome</keyword>
<feature type="compositionally biased region" description="Polar residues" evidence="5">
    <location>
        <begin position="59"/>
        <end position="69"/>
    </location>
</feature>
<evidence type="ECO:0000313" key="8">
    <source>
        <dbReference type="Proteomes" id="UP000235220"/>
    </source>
</evidence>
<evidence type="ECO:0000259" key="7">
    <source>
        <dbReference type="PROSITE" id="PS51879"/>
    </source>
</evidence>
<comment type="subcellular location">
    <subcellularLocation>
        <location evidence="1">Nucleus</location>
    </subcellularLocation>
</comment>
<feature type="domain" description="RST" evidence="7">
    <location>
        <begin position="291"/>
        <end position="362"/>
    </location>
</feature>
<dbReference type="Pfam" id="PF12174">
    <property type="entry name" value="RST"/>
    <property type="match status" value="1"/>
</dbReference>
<sequence length="368" mass="39771">MENINGDQCRSSPSQIGNGNPSPLGSATSKPNNTSSEQELDEQVGQTGMEDSDSKTISDQEGSLSSCESGVSAAISKHSPVFEDGLVRLVEGERVYDGIKRRVVLGFSSRGVHVTVVGIDRNGFGGVRGQAISSSFRIYSQAMEEKLGPGNANIKYAWYGASKDEIAHIVSHGFCHCGVSRNKGSFGGGVCLSPVDSPLESACNSVVDEDGLRYLLLSRVILGKTELVQIGSEQCHPSSEEFDSGVDNLSAPGKYIVWSTSMNTHILPEFIVSFRAPSCLAGFARMPKPPNIPTSTWMPFTILISELPKFLPPHTVSLLSKYHEEFKEKKISRNEFIQILRHKAGDELLTSVIKSYRAEKGGAPNSLT</sequence>
<dbReference type="RefSeq" id="XP_018821231.1">
    <property type="nucleotide sequence ID" value="XM_018965686.2"/>
</dbReference>
<evidence type="ECO:0000256" key="1">
    <source>
        <dbReference type="ARBA" id="ARBA00004123"/>
    </source>
</evidence>
<reference evidence="9" key="1">
    <citation type="submission" date="2025-08" db="UniProtKB">
        <authorList>
            <consortium name="RefSeq"/>
        </authorList>
    </citation>
    <scope>IDENTIFICATION</scope>
    <source>
        <tissue evidence="9">Leaves</tissue>
    </source>
</reference>